<dbReference type="Pfam" id="PF13231">
    <property type="entry name" value="PMT_2"/>
    <property type="match status" value="1"/>
</dbReference>
<evidence type="ECO:0000256" key="5">
    <source>
        <dbReference type="ARBA" id="ARBA00022692"/>
    </source>
</evidence>
<feature type="transmembrane region" description="Helical" evidence="8">
    <location>
        <begin position="248"/>
        <end position="269"/>
    </location>
</feature>
<dbReference type="Proteomes" id="UP000034826">
    <property type="component" value="Unassembled WGS sequence"/>
</dbReference>
<dbReference type="GO" id="GO:0016763">
    <property type="term" value="F:pentosyltransferase activity"/>
    <property type="evidence" value="ECO:0007669"/>
    <property type="project" value="TreeGrafter"/>
</dbReference>
<evidence type="ECO:0000256" key="4">
    <source>
        <dbReference type="ARBA" id="ARBA00022679"/>
    </source>
</evidence>
<comment type="caution">
    <text evidence="10">The sequence shown here is derived from an EMBL/GenBank/DDBJ whole genome shotgun (WGS) entry which is preliminary data.</text>
</comment>
<keyword evidence="2" id="KW-1003">Cell membrane</keyword>
<feature type="transmembrane region" description="Helical" evidence="8">
    <location>
        <begin position="36"/>
        <end position="58"/>
    </location>
</feature>
<evidence type="ECO:0000259" key="9">
    <source>
        <dbReference type="Pfam" id="PF13231"/>
    </source>
</evidence>
<dbReference type="InterPro" id="IPR038731">
    <property type="entry name" value="RgtA/B/C-like"/>
</dbReference>
<evidence type="ECO:0000256" key="6">
    <source>
        <dbReference type="ARBA" id="ARBA00022989"/>
    </source>
</evidence>
<feature type="transmembrane region" description="Helical" evidence="8">
    <location>
        <begin position="122"/>
        <end position="138"/>
    </location>
</feature>
<feature type="transmembrane region" description="Helical" evidence="8">
    <location>
        <begin position="326"/>
        <end position="344"/>
    </location>
</feature>
<keyword evidence="7 8" id="KW-0472">Membrane</keyword>
<dbReference type="PANTHER" id="PTHR33908">
    <property type="entry name" value="MANNOSYLTRANSFERASE YKCB-RELATED"/>
    <property type="match status" value="1"/>
</dbReference>
<feature type="transmembrane region" description="Helical" evidence="8">
    <location>
        <begin position="70"/>
        <end position="88"/>
    </location>
</feature>
<name>A0A0G1J3U4_9BACT</name>
<feature type="transmembrane region" description="Helical" evidence="8">
    <location>
        <begin position="144"/>
        <end position="172"/>
    </location>
</feature>
<protein>
    <recommendedName>
        <fullName evidence="9">Glycosyltransferase RgtA/B/C/D-like domain-containing protein</fullName>
    </recommendedName>
</protein>
<evidence type="ECO:0000256" key="7">
    <source>
        <dbReference type="ARBA" id="ARBA00023136"/>
    </source>
</evidence>
<keyword evidence="3" id="KW-0328">Glycosyltransferase</keyword>
<gene>
    <name evidence="10" type="ORF">UW60_C0031G0006</name>
</gene>
<dbReference type="PANTHER" id="PTHR33908:SF11">
    <property type="entry name" value="MEMBRANE PROTEIN"/>
    <property type="match status" value="1"/>
</dbReference>
<comment type="subcellular location">
    <subcellularLocation>
        <location evidence="1">Cell membrane</location>
        <topology evidence="1">Multi-pass membrane protein</topology>
    </subcellularLocation>
</comment>
<feature type="transmembrane region" description="Helical" evidence="8">
    <location>
        <begin position="179"/>
        <end position="199"/>
    </location>
</feature>
<dbReference type="AlphaFoldDB" id="A0A0G1J3U4"/>
<evidence type="ECO:0000313" key="10">
    <source>
        <dbReference type="EMBL" id="KKT65975.1"/>
    </source>
</evidence>
<dbReference type="GO" id="GO:0005886">
    <property type="term" value="C:plasma membrane"/>
    <property type="evidence" value="ECO:0007669"/>
    <property type="project" value="UniProtKB-SubCell"/>
</dbReference>
<evidence type="ECO:0000256" key="1">
    <source>
        <dbReference type="ARBA" id="ARBA00004651"/>
    </source>
</evidence>
<proteinExistence type="predicted"/>
<evidence type="ECO:0000313" key="11">
    <source>
        <dbReference type="Proteomes" id="UP000034826"/>
    </source>
</evidence>
<evidence type="ECO:0000256" key="2">
    <source>
        <dbReference type="ARBA" id="ARBA00022475"/>
    </source>
</evidence>
<evidence type="ECO:0000256" key="3">
    <source>
        <dbReference type="ARBA" id="ARBA00022676"/>
    </source>
</evidence>
<keyword evidence="5 8" id="KW-0812">Transmembrane</keyword>
<sequence length="462" mass="53494">MIWAALALALVLRIINLNQSLWLDEAISALAVKDYSFWGLISSFSLGDTHPPFYYLLLKAWVYPFGYTEVFLRLLSVVIGVATVYVVYKIGKEIKGEALGVISSLFFATSPLHIYYSQEVRMYALTTFLVSLAFYFFLKQKWSYFSLAVLFIGLTDYLPLLILPALFLILLFRKDKKALVKFLVSLVPLSAFFLLWLPILKTQSSQTASYLLSFPGWARVLGGTNLKELLLIWAKFIVGRISFSPSRVYFGIVVFSSVPFIAGFVRSWLQKGNHKFLFFWLLVPIFLSFLGSLFVPGFSYFRLMFVLPAFCLLVSFGLLSIKYSKFFIYAVLILNVFFWGNYAFRDEFWREDWRNAVRFVEEKISDNEIVVTVFPEPFAPYRWYAKEPKRAVGVKKDLSNDSKMSQEIKEVIKGKEGIYFFDYLVDLTDPQRRSITVIKENGFKEEAVYNFRGVGQVRYFKI</sequence>
<organism evidence="10 11">
    <name type="scientific">Candidatus Woesebacteria bacterium GW2011_GWA2_44_33</name>
    <dbReference type="NCBI Taxonomy" id="1618564"/>
    <lineage>
        <taxon>Bacteria</taxon>
        <taxon>Candidatus Woeseibacteriota</taxon>
    </lineage>
</organism>
<feature type="domain" description="Glycosyltransferase RgtA/B/C/D-like" evidence="9">
    <location>
        <begin position="50"/>
        <end position="194"/>
    </location>
</feature>
<evidence type="ECO:0000256" key="8">
    <source>
        <dbReference type="SAM" id="Phobius"/>
    </source>
</evidence>
<dbReference type="GO" id="GO:0009103">
    <property type="term" value="P:lipopolysaccharide biosynthetic process"/>
    <property type="evidence" value="ECO:0007669"/>
    <property type="project" value="UniProtKB-ARBA"/>
</dbReference>
<reference evidence="10 11" key="1">
    <citation type="journal article" date="2015" name="Nature">
        <title>rRNA introns, odd ribosomes, and small enigmatic genomes across a large radiation of phyla.</title>
        <authorList>
            <person name="Brown C.T."/>
            <person name="Hug L.A."/>
            <person name="Thomas B.C."/>
            <person name="Sharon I."/>
            <person name="Castelle C.J."/>
            <person name="Singh A."/>
            <person name="Wilkins M.J."/>
            <person name="Williams K.H."/>
            <person name="Banfield J.F."/>
        </authorList>
    </citation>
    <scope>NUCLEOTIDE SEQUENCE [LARGE SCALE GENOMIC DNA]</scope>
</reference>
<feature type="transmembrane region" description="Helical" evidence="8">
    <location>
        <begin position="276"/>
        <end position="294"/>
    </location>
</feature>
<keyword evidence="4" id="KW-0808">Transferase</keyword>
<dbReference type="EMBL" id="LCIY01000031">
    <property type="protein sequence ID" value="KKT65975.1"/>
    <property type="molecule type" value="Genomic_DNA"/>
</dbReference>
<accession>A0A0G1J3U4</accession>
<feature type="transmembrane region" description="Helical" evidence="8">
    <location>
        <begin position="300"/>
        <end position="319"/>
    </location>
</feature>
<dbReference type="InterPro" id="IPR050297">
    <property type="entry name" value="LipidA_mod_glycosyltrf_83"/>
</dbReference>
<keyword evidence="6 8" id="KW-1133">Transmembrane helix</keyword>
<feature type="transmembrane region" description="Helical" evidence="8">
    <location>
        <begin position="94"/>
        <end position="115"/>
    </location>
</feature>